<protein>
    <recommendedName>
        <fullName evidence="3">Metallothionein</fullName>
    </recommendedName>
</protein>
<dbReference type="Proteomes" id="UP000693952">
    <property type="component" value="Chromosome"/>
</dbReference>
<accession>A0ABX8MSF6</accession>
<dbReference type="EMBL" id="CP077074">
    <property type="protein sequence ID" value="QXH42214.1"/>
    <property type="molecule type" value="Genomic_DNA"/>
</dbReference>
<evidence type="ECO:0000313" key="2">
    <source>
        <dbReference type="Proteomes" id="UP000693952"/>
    </source>
</evidence>
<gene>
    <name evidence="1" type="ORF">KSS89_08340</name>
</gene>
<organism evidence="1 2">
    <name type="scientific">Pseudomonas sessilinigenes</name>
    <dbReference type="NCBI Taxonomy" id="658629"/>
    <lineage>
        <taxon>Bacteria</taxon>
        <taxon>Pseudomonadati</taxon>
        <taxon>Pseudomonadota</taxon>
        <taxon>Gammaproteobacteria</taxon>
        <taxon>Pseudomonadales</taxon>
        <taxon>Pseudomonadaceae</taxon>
        <taxon>Pseudomonas</taxon>
    </lineage>
</organism>
<evidence type="ECO:0008006" key="3">
    <source>
        <dbReference type="Google" id="ProtNLM"/>
    </source>
</evidence>
<name>A0ABX8MSF6_9PSED</name>
<dbReference type="RefSeq" id="WP_124345996.1">
    <property type="nucleotide sequence ID" value="NZ_CP027706.1"/>
</dbReference>
<keyword evidence="2" id="KW-1185">Reference proteome</keyword>
<sequence length="92" mass="9853">MSRKPMCECNQGRLPCSCTGINCARCGQRNVPITHFKDNGVCASAEPSAATCLDDRTAPGGEPTECVHEFIPFTKGCSKCGEPYRAEGTSHE</sequence>
<proteinExistence type="predicted"/>
<reference evidence="1" key="1">
    <citation type="submission" date="2021-06" db="EMBL/GenBank/DDBJ databases">
        <title>Updating the genus Pseudomonas: Description of 43 new species and partition of the Pseudomonas putida group.</title>
        <authorList>
            <person name="Girard L."/>
            <person name="Lood C."/>
            <person name="Vandamme P."/>
            <person name="Rokni-Zadeh H."/>
            <person name="van Noort V."/>
            <person name="Hofte M."/>
            <person name="Lavigne R."/>
            <person name="De Mot R."/>
        </authorList>
    </citation>
    <scope>NUCLEOTIDE SEQUENCE</scope>
    <source>
        <strain evidence="1">CMR12a</strain>
    </source>
</reference>
<evidence type="ECO:0000313" key="1">
    <source>
        <dbReference type="EMBL" id="QXH42214.1"/>
    </source>
</evidence>